<dbReference type="Gene3D" id="3.90.180.10">
    <property type="entry name" value="Medium-chain alcohol dehydrogenases, catalytic domain"/>
    <property type="match status" value="1"/>
</dbReference>
<dbReference type="OrthoDB" id="9787435at2"/>
<evidence type="ECO:0000259" key="5">
    <source>
        <dbReference type="Pfam" id="PF00107"/>
    </source>
</evidence>
<dbReference type="EMBL" id="LQRT01000013">
    <property type="protein sequence ID" value="KZS40457.1"/>
    <property type="molecule type" value="Genomic_DNA"/>
</dbReference>
<dbReference type="PROSITE" id="PS00059">
    <property type="entry name" value="ADH_ZINC"/>
    <property type="match status" value="1"/>
</dbReference>
<dbReference type="InterPro" id="IPR036291">
    <property type="entry name" value="NAD(P)-bd_dom_sf"/>
</dbReference>
<dbReference type="Pfam" id="PF00107">
    <property type="entry name" value="ADH_zinc_N"/>
    <property type="match status" value="1"/>
</dbReference>
<dbReference type="PANTHER" id="PTHR43401:SF2">
    <property type="entry name" value="L-THREONINE 3-DEHYDROGENASE"/>
    <property type="match status" value="1"/>
</dbReference>
<keyword evidence="3" id="KW-0560">Oxidoreductase</keyword>
<evidence type="ECO:0000259" key="6">
    <source>
        <dbReference type="Pfam" id="PF08240"/>
    </source>
</evidence>
<evidence type="ECO:0000313" key="7">
    <source>
        <dbReference type="EMBL" id="KZS40457.1"/>
    </source>
</evidence>
<dbReference type="GO" id="GO:0008270">
    <property type="term" value="F:zinc ion binding"/>
    <property type="evidence" value="ECO:0007669"/>
    <property type="project" value="InterPro"/>
</dbReference>
<feature type="domain" description="Alcohol dehydrogenase-like C-terminal" evidence="5">
    <location>
        <begin position="171"/>
        <end position="297"/>
    </location>
</feature>
<dbReference type="InterPro" id="IPR013154">
    <property type="entry name" value="ADH-like_N"/>
</dbReference>
<comment type="caution">
    <text evidence="7">The sequence shown here is derived from an EMBL/GenBank/DDBJ whole genome shotgun (WGS) entry which is preliminary data.</text>
</comment>
<evidence type="ECO:0000256" key="1">
    <source>
        <dbReference type="ARBA" id="ARBA00022723"/>
    </source>
</evidence>
<dbReference type="Pfam" id="PF08240">
    <property type="entry name" value="ADH_N"/>
    <property type="match status" value="1"/>
</dbReference>
<dbReference type="InterPro" id="IPR002328">
    <property type="entry name" value="ADH_Zn_CS"/>
</dbReference>
<evidence type="ECO:0000256" key="3">
    <source>
        <dbReference type="ARBA" id="ARBA00023002"/>
    </source>
</evidence>
<protein>
    <submittedName>
        <fullName evidence="7">Zn-dependent alcohol dehydrogenase</fullName>
    </submittedName>
</protein>
<accession>A0A163AD99</accession>
<comment type="cofactor">
    <cofactor evidence="4">
        <name>Zn(2+)</name>
        <dbReference type="ChEBI" id="CHEBI:29105"/>
    </cofactor>
</comment>
<organism evidence="7 8">
    <name type="scientific">Aquimarina aggregata</name>
    <dbReference type="NCBI Taxonomy" id="1642818"/>
    <lineage>
        <taxon>Bacteria</taxon>
        <taxon>Pseudomonadati</taxon>
        <taxon>Bacteroidota</taxon>
        <taxon>Flavobacteriia</taxon>
        <taxon>Flavobacteriales</taxon>
        <taxon>Flavobacteriaceae</taxon>
        <taxon>Aquimarina</taxon>
    </lineage>
</organism>
<comment type="similarity">
    <text evidence="4">Belongs to the zinc-containing alcohol dehydrogenase family.</text>
</comment>
<dbReference type="InterPro" id="IPR013149">
    <property type="entry name" value="ADH-like_C"/>
</dbReference>
<keyword evidence="2 4" id="KW-0862">Zinc</keyword>
<evidence type="ECO:0000256" key="4">
    <source>
        <dbReference type="RuleBase" id="RU361277"/>
    </source>
</evidence>
<reference evidence="7 8" key="1">
    <citation type="submission" date="2016-01" db="EMBL/GenBank/DDBJ databases">
        <title>The draft genome sequence of Aquimarina sp. RZW4-3-2.</title>
        <authorList>
            <person name="Wang Y."/>
        </authorList>
    </citation>
    <scope>NUCLEOTIDE SEQUENCE [LARGE SCALE GENOMIC DNA]</scope>
    <source>
        <strain evidence="7 8">RZW4-3-2</strain>
    </source>
</reference>
<feature type="domain" description="Alcohol dehydrogenase-like N-terminal" evidence="6">
    <location>
        <begin position="24"/>
        <end position="132"/>
    </location>
</feature>
<dbReference type="Proteomes" id="UP000076715">
    <property type="component" value="Unassembled WGS sequence"/>
</dbReference>
<gene>
    <name evidence="7" type="ORF">AWE51_05770</name>
</gene>
<keyword evidence="8" id="KW-1185">Reference proteome</keyword>
<evidence type="ECO:0000256" key="2">
    <source>
        <dbReference type="ARBA" id="ARBA00022833"/>
    </source>
</evidence>
<dbReference type="SUPFAM" id="SSF51735">
    <property type="entry name" value="NAD(P)-binding Rossmann-fold domains"/>
    <property type="match status" value="1"/>
</dbReference>
<dbReference type="AlphaFoldDB" id="A0A163AD99"/>
<proteinExistence type="inferred from homology"/>
<dbReference type="RefSeq" id="WP_066314009.1">
    <property type="nucleotide sequence ID" value="NZ_LQRT01000013.1"/>
</dbReference>
<sequence length="338" mass="37569">MKATRYEGNKTFNVIETEVEAPAKDDVRIKVAYSGVCGTDVHIYHGMMDKRVNFPITIGHEMSGTIDAVGDNVTTYKVGDKVVVRPLDDRGVKPSDKGFNHICEDLKFIGIDSPGSMQQYWNVPAFTLHKLKTTTDLKLAALIEPLSVAVHDVRLSQLKHKETAVVLGGGPIGLLVAMVAKNTGATVIISEINPVRISKAQDLGFDVINPTHTDLIQYVKEKTEGRLADVVFEVAGVQPALDVMTEIAGIRGRIVMVAIHGEKKNIDLFKFFWKELKLIGARVYEKEDYEKSIQLITDNQLPFEQLITDIQPLSKIQEVFENIDKKPDGLKILMDCQL</sequence>
<name>A0A163AD99_9FLAO</name>
<dbReference type="InterPro" id="IPR050129">
    <property type="entry name" value="Zn_alcohol_dh"/>
</dbReference>
<dbReference type="SUPFAM" id="SSF50129">
    <property type="entry name" value="GroES-like"/>
    <property type="match status" value="1"/>
</dbReference>
<dbReference type="STRING" id="1642818.AWE51_05770"/>
<keyword evidence="1 4" id="KW-0479">Metal-binding</keyword>
<dbReference type="Gene3D" id="3.40.50.720">
    <property type="entry name" value="NAD(P)-binding Rossmann-like Domain"/>
    <property type="match status" value="1"/>
</dbReference>
<dbReference type="GO" id="GO:0016491">
    <property type="term" value="F:oxidoreductase activity"/>
    <property type="evidence" value="ECO:0007669"/>
    <property type="project" value="UniProtKB-KW"/>
</dbReference>
<dbReference type="PANTHER" id="PTHR43401">
    <property type="entry name" value="L-THREONINE 3-DEHYDROGENASE"/>
    <property type="match status" value="1"/>
</dbReference>
<dbReference type="InterPro" id="IPR011032">
    <property type="entry name" value="GroES-like_sf"/>
</dbReference>
<evidence type="ECO:0000313" key="8">
    <source>
        <dbReference type="Proteomes" id="UP000076715"/>
    </source>
</evidence>